<feature type="region of interest" description="Disordered" evidence="3">
    <location>
        <begin position="59"/>
        <end position="79"/>
    </location>
</feature>
<keyword evidence="1" id="KW-0479">Metal-binding</keyword>
<feature type="compositionally biased region" description="Basic and acidic residues" evidence="3">
    <location>
        <begin position="59"/>
        <end position="70"/>
    </location>
</feature>
<evidence type="ECO:0000313" key="7">
    <source>
        <dbReference type="Proteomes" id="UP001151760"/>
    </source>
</evidence>
<feature type="region of interest" description="Disordered" evidence="3">
    <location>
        <begin position="1097"/>
        <end position="1127"/>
    </location>
</feature>
<evidence type="ECO:0000256" key="1">
    <source>
        <dbReference type="PROSITE-ProRule" id="PRU00047"/>
    </source>
</evidence>
<reference evidence="6" key="1">
    <citation type="journal article" date="2022" name="Int. J. Mol. Sci.">
        <title>Draft Genome of Tanacetum Coccineum: Genomic Comparison of Closely Related Tanacetum-Family Plants.</title>
        <authorList>
            <person name="Yamashiro T."/>
            <person name="Shiraishi A."/>
            <person name="Nakayama K."/>
            <person name="Satake H."/>
        </authorList>
    </citation>
    <scope>NUCLEOTIDE SEQUENCE</scope>
</reference>
<gene>
    <name evidence="6" type="ORF">Tco_0803699</name>
</gene>
<dbReference type="CDD" id="cd09272">
    <property type="entry name" value="RNase_HI_RT_Ty1"/>
    <property type="match status" value="1"/>
</dbReference>
<protein>
    <submittedName>
        <fullName evidence="6">Ribonuclease H-like domain-containing protein</fullName>
    </submittedName>
</protein>
<feature type="coiled-coil region" evidence="2">
    <location>
        <begin position="129"/>
        <end position="184"/>
    </location>
</feature>
<dbReference type="PANTHER" id="PTHR11439">
    <property type="entry name" value="GAG-POL-RELATED RETROTRANSPOSON"/>
    <property type="match status" value="1"/>
</dbReference>
<keyword evidence="2" id="KW-0175">Coiled coil</keyword>
<feature type="domain" description="Integrase catalytic" evidence="5">
    <location>
        <begin position="264"/>
        <end position="434"/>
    </location>
</feature>
<evidence type="ECO:0000313" key="6">
    <source>
        <dbReference type="EMBL" id="GJS96731.1"/>
    </source>
</evidence>
<dbReference type="Proteomes" id="UP001151760">
    <property type="component" value="Unassembled WGS sequence"/>
</dbReference>
<dbReference type="SUPFAM" id="SSF57756">
    <property type="entry name" value="Retrovirus zinc finger-like domains"/>
    <property type="match status" value="1"/>
</dbReference>
<dbReference type="PROSITE" id="PS50158">
    <property type="entry name" value="ZF_CCHC"/>
    <property type="match status" value="1"/>
</dbReference>
<evidence type="ECO:0000259" key="4">
    <source>
        <dbReference type="PROSITE" id="PS50158"/>
    </source>
</evidence>
<keyword evidence="7" id="KW-1185">Reference proteome</keyword>
<organism evidence="6 7">
    <name type="scientific">Tanacetum coccineum</name>
    <dbReference type="NCBI Taxonomy" id="301880"/>
    <lineage>
        <taxon>Eukaryota</taxon>
        <taxon>Viridiplantae</taxon>
        <taxon>Streptophyta</taxon>
        <taxon>Embryophyta</taxon>
        <taxon>Tracheophyta</taxon>
        <taxon>Spermatophyta</taxon>
        <taxon>Magnoliopsida</taxon>
        <taxon>eudicotyledons</taxon>
        <taxon>Gunneridae</taxon>
        <taxon>Pentapetalae</taxon>
        <taxon>asterids</taxon>
        <taxon>campanulids</taxon>
        <taxon>Asterales</taxon>
        <taxon>Asteraceae</taxon>
        <taxon>Asteroideae</taxon>
        <taxon>Anthemideae</taxon>
        <taxon>Anthemidinae</taxon>
        <taxon>Tanacetum</taxon>
    </lineage>
</organism>
<feature type="compositionally biased region" description="Polar residues" evidence="3">
    <location>
        <begin position="1097"/>
        <end position="1125"/>
    </location>
</feature>
<name>A0ABQ5A4S9_9ASTR</name>
<dbReference type="SUPFAM" id="SSF56672">
    <property type="entry name" value="DNA/RNA polymerases"/>
    <property type="match status" value="1"/>
</dbReference>
<dbReference type="InterPro" id="IPR043502">
    <property type="entry name" value="DNA/RNA_pol_sf"/>
</dbReference>
<comment type="caution">
    <text evidence="6">The sequence shown here is derived from an EMBL/GenBank/DDBJ whole genome shotgun (WGS) entry which is preliminary data.</text>
</comment>
<dbReference type="PANTHER" id="PTHR11439:SF495">
    <property type="entry name" value="REVERSE TRANSCRIPTASE, RNA-DEPENDENT DNA POLYMERASE-RELATED"/>
    <property type="match status" value="1"/>
</dbReference>
<dbReference type="Gene3D" id="3.30.420.10">
    <property type="entry name" value="Ribonuclease H-like superfamily/Ribonuclease H"/>
    <property type="match status" value="1"/>
</dbReference>
<dbReference type="Pfam" id="PF00098">
    <property type="entry name" value="zf-CCHC"/>
    <property type="match status" value="1"/>
</dbReference>
<evidence type="ECO:0000256" key="3">
    <source>
        <dbReference type="SAM" id="MobiDB-lite"/>
    </source>
</evidence>
<dbReference type="Gene3D" id="4.10.60.10">
    <property type="entry name" value="Zinc finger, CCHC-type"/>
    <property type="match status" value="1"/>
</dbReference>
<reference evidence="6" key="2">
    <citation type="submission" date="2022-01" db="EMBL/GenBank/DDBJ databases">
        <authorList>
            <person name="Yamashiro T."/>
            <person name="Shiraishi A."/>
            <person name="Satake H."/>
            <person name="Nakayama K."/>
        </authorList>
    </citation>
    <scope>NUCLEOTIDE SEQUENCE</scope>
</reference>
<feature type="region of interest" description="Disordered" evidence="3">
    <location>
        <begin position="1053"/>
        <end position="1076"/>
    </location>
</feature>
<keyword evidence="1" id="KW-0863">Zinc-finger</keyword>
<accession>A0ABQ5A4S9</accession>
<feature type="compositionally biased region" description="Basic and acidic residues" evidence="3">
    <location>
        <begin position="542"/>
        <end position="577"/>
    </location>
</feature>
<sequence length="1151" mass="131058">MDLRWQMAMLTMRAKSFLKNTGRKITVNGNKTICFDNSKVECYNCHKKGHFARECRAPRNQDNKNKESSRRSVPVETSTSTALVSCDGLSGYDWSDQTEEGPNYALMSYLSLSSDSEVSNNSNCSKSCLESMEEKLEFYKKNKSVYVENINGLKWDIQVGEITIRELRKKLEKIQKEKDGIQFNVDKFKNAFKSLNKLIECQIVDNCKKGLGYEKYNVVPPPYTGNFMPPTPDLSFTSLDEFVNKPVVKNRKSDEEVSKVVRKSDDSPIIEDWVSDSEEENVSQTKIEKKTVKPSIAKIEFVKPKQQEKTVRKIGNPQMDLQDQGVIDSVCSRHMTGNMSYLTNYEEIDGGYVTFEGNRKGGKITRKARTPQQNGVAKRRNRTLIESARTMPADSKLPTTFWAKAVNNACYVQNRVLLFKPHNKTPYELFHGTTPTLSFMRPFGCPVTILNTIDHLGKFYGKADEGLFVRYSLNSRAFRVFNSRTRIVEQNFHIRFSENIPNVVGTKASDNTGQARKKTDAVKDYILLPLWTADLPYSQDPKSSHDDGSKPSSDDGKKVNEDLRKYSKCNDQEKEDNVNSTNNVNAASTNEVNVVGGKTSIELPFDPNMPALEDVSIFDFSRDDEDDGAEADMNNLDTTIQVSPIPTTRIHKDHPLDQVIGDLQSATQTRKMSKNLEEHGFVSTIQQRTNHKDLQNCLFACFLSQEEPKKVIYALKDPSWIEAMQEELLQFKLQEVWTLVDLPNGKRAIGSKWVFRNKKDERGIVIRNKARLVAQGYTQEEGIDYDEFFAPIEEEVYVCQPSGFEDPDFPDRVYKVEKALYGLHQAPRAWYETLSTYLLDNGFQRGKIDKTLFIKRHKGDILLMSSMGELTFFLGLQVQQKKDGIFISQDKYIVEILKKFRFTEVRTTSTLVETQKPLLKDEDGEEVDVYMYRSMIGSLMYLTSLRLDIMFVVYACARYQVNPKVSYLHAVKRIFRYLKGQPKLGLWYPKDSLFDLVAYTDSDYAGASMNRKSTIEGCQFLGCRLISWQCKKHTVVTNSTIEAEYMAASSCCGQTQKPRKPKRKDTKVPQPSDPSENVVDEVVHKELGDSLVRAATTTSSLEAEQDSGNITKTRSKATPNESSSLGAMICTNIAKITRKRPKPDKHEYRNG</sequence>
<feature type="domain" description="CCHC-type" evidence="4">
    <location>
        <begin position="42"/>
        <end position="56"/>
    </location>
</feature>
<proteinExistence type="predicted"/>
<dbReference type="Pfam" id="PF07727">
    <property type="entry name" value="RVT_2"/>
    <property type="match status" value="1"/>
</dbReference>
<dbReference type="SMART" id="SM00343">
    <property type="entry name" value="ZnF_C2HC"/>
    <property type="match status" value="1"/>
</dbReference>
<dbReference type="InterPro" id="IPR001878">
    <property type="entry name" value="Znf_CCHC"/>
</dbReference>
<evidence type="ECO:0000256" key="2">
    <source>
        <dbReference type="SAM" id="Coils"/>
    </source>
</evidence>
<dbReference type="EMBL" id="BQNB010011909">
    <property type="protein sequence ID" value="GJS96731.1"/>
    <property type="molecule type" value="Genomic_DNA"/>
</dbReference>
<feature type="region of interest" description="Disordered" evidence="3">
    <location>
        <begin position="538"/>
        <end position="589"/>
    </location>
</feature>
<dbReference type="InterPro" id="IPR001584">
    <property type="entry name" value="Integrase_cat-core"/>
</dbReference>
<dbReference type="InterPro" id="IPR036875">
    <property type="entry name" value="Znf_CCHC_sf"/>
</dbReference>
<dbReference type="InterPro" id="IPR013103">
    <property type="entry name" value="RVT_2"/>
</dbReference>
<dbReference type="InterPro" id="IPR057670">
    <property type="entry name" value="SH3_retrovirus"/>
</dbReference>
<feature type="compositionally biased region" description="Low complexity" evidence="3">
    <location>
        <begin position="578"/>
        <end position="589"/>
    </location>
</feature>
<dbReference type="InterPro" id="IPR012337">
    <property type="entry name" value="RNaseH-like_sf"/>
</dbReference>
<dbReference type="PROSITE" id="PS50994">
    <property type="entry name" value="INTEGRASE"/>
    <property type="match status" value="1"/>
</dbReference>
<dbReference type="SUPFAM" id="SSF53098">
    <property type="entry name" value="Ribonuclease H-like"/>
    <property type="match status" value="1"/>
</dbReference>
<dbReference type="Pfam" id="PF25597">
    <property type="entry name" value="SH3_retrovirus"/>
    <property type="match status" value="1"/>
</dbReference>
<keyword evidence="1" id="KW-0862">Zinc</keyword>
<dbReference type="InterPro" id="IPR036397">
    <property type="entry name" value="RNaseH_sf"/>
</dbReference>
<evidence type="ECO:0000259" key="5">
    <source>
        <dbReference type="PROSITE" id="PS50994"/>
    </source>
</evidence>